<evidence type="ECO:0000313" key="2">
    <source>
        <dbReference type="Proteomes" id="UP000282654"/>
    </source>
</evidence>
<proteinExistence type="predicted"/>
<reference evidence="1 2" key="1">
    <citation type="submission" date="2018-11" db="EMBL/GenBank/DDBJ databases">
        <title>Genomic Encyclopedia of Type Strains, Phase IV (KMG-IV): sequencing the most valuable type-strain genomes for metagenomic binning, comparative biology and taxonomic classification.</title>
        <authorList>
            <person name="Goeker M."/>
        </authorList>
    </citation>
    <scope>NUCLEOTIDE SEQUENCE [LARGE SCALE GENOMIC DNA]</scope>
    <source>
        <strain evidence="1 2">DSM 102936</strain>
    </source>
</reference>
<evidence type="ECO:0000313" key="1">
    <source>
        <dbReference type="EMBL" id="RPF42510.1"/>
    </source>
</evidence>
<dbReference type="AlphaFoldDB" id="A0A3N5AEX9"/>
<sequence>MADAGLRVRVRRAAVVLREEETLTDLIAAAKTF</sequence>
<accession>A0A3N5AEX9</accession>
<keyword evidence="2" id="KW-1185">Reference proteome</keyword>
<comment type="caution">
    <text evidence="1">The sequence shown here is derived from an EMBL/GenBank/DDBJ whole genome shotgun (WGS) entry which is preliminary data.</text>
</comment>
<protein>
    <submittedName>
        <fullName evidence="1">Uncharacterized protein</fullName>
    </submittedName>
</protein>
<name>A0A3N5AEX9_9THEO</name>
<dbReference type="Proteomes" id="UP000282654">
    <property type="component" value="Unassembled WGS sequence"/>
</dbReference>
<organism evidence="1 2">
    <name type="scientific">Thermodesulfitimonas autotrophica</name>
    <dbReference type="NCBI Taxonomy" id="1894989"/>
    <lineage>
        <taxon>Bacteria</taxon>
        <taxon>Bacillati</taxon>
        <taxon>Bacillota</taxon>
        <taxon>Clostridia</taxon>
        <taxon>Thermoanaerobacterales</taxon>
        <taxon>Thermoanaerobacteraceae</taxon>
        <taxon>Thermodesulfitimonas</taxon>
    </lineage>
</organism>
<dbReference type="EMBL" id="RKRE01000003">
    <property type="protein sequence ID" value="RPF42510.1"/>
    <property type="molecule type" value="Genomic_DNA"/>
</dbReference>
<gene>
    <name evidence="1" type="ORF">EDD75_1611</name>
</gene>